<dbReference type="InterPro" id="IPR047650">
    <property type="entry name" value="Transpos_IS110"/>
</dbReference>
<dbReference type="GO" id="GO:0006313">
    <property type="term" value="P:DNA transposition"/>
    <property type="evidence" value="ECO:0007669"/>
    <property type="project" value="InterPro"/>
</dbReference>
<protein>
    <submittedName>
        <fullName evidence="4">IS110 family transposase</fullName>
    </submittedName>
</protein>
<dbReference type="EMBL" id="RXHJ01000030">
    <property type="protein sequence ID" value="RSZ61229.1"/>
    <property type="molecule type" value="Genomic_DNA"/>
</dbReference>
<comment type="caution">
    <text evidence="4">The sequence shown here is derived from an EMBL/GenBank/DDBJ whole genome shotgun (WGS) entry which is preliminary data.</text>
</comment>
<evidence type="ECO:0000259" key="2">
    <source>
        <dbReference type="Pfam" id="PF01548"/>
    </source>
</evidence>
<dbReference type="OrthoDB" id="4337860at2"/>
<feature type="domain" description="Transposase IS116/IS110/IS902 C-terminal" evidence="3">
    <location>
        <begin position="230"/>
        <end position="313"/>
    </location>
</feature>
<keyword evidence="5" id="KW-1185">Reference proteome</keyword>
<dbReference type="PANTHER" id="PTHR33055:SF16">
    <property type="entry name" value="TRANSPOSASE FOR INSERTION SEQUENCE ELEMENT IS1547"/>
    <property type="match status" value="1"/>
</dbReference>
<name>A0A430HUK0_9CORY</name>
<organism evidence="4 5">
    <name type="scientific">Corynebacterium hylobatis</name>
    <dbReference type="NCBI Taxonomy" id="1859290"/>
    <lineage>
        <taxon>Bacteria</taxon>
        <taxon>Bacillati</taxon>
        <taxon>Actinomycetota</taxon>
        <taxon>Actinomycetes</taxon>
        <taxon>Mycobacteriales</taxon>
        <taxon>Corynebacteriaceae</taxon>
        <taxon>Corynebacterium</taxon>
    </lineage>
</organism>
<dbReference type="NCBIfam" id="NF033542">
    <property type="entry name" value="transpos_IS110"/>
    <property type="match status" value="1"/>
</dbReference>
<feature type="domain" description="Transposase IS110-like N-terminal" evidence="2">
    <location>
        <begin position="11"/>
        <end position="156"/>
    </location>
</feature>
<keyword evidence="1" id="KW-0175">Coiled coil</keyword>
<dbReference type="GO" id="GO:0004803">
    <property type="term" value="F:transposase activity"/>
    <property type="evidence" value="ECO:0007669"/>
    <property type="project" value="InterPro"/>
</dbReference>
<dbReference type="Pfam" id="PF01548">
    <property type="entry name" value="DEDD_Tnp_IS110"/>
    <property type="match status" value="1"/>
</dbReference>
<dbReference type="GO" id="GO:0003677">
    <property type="term" value="F:DNA binding"/>
    <property type="evidence" value="ECO:0007669"/>
    <property type="project" value="InterPro"/>
</dbReference>
<accession>A0A430HUK0</accession>
<gene>
    <name evidence="4" type="ORF">EAH68_14320</name>
</gene>
<evidence type="ECO:0000256" key="1">
    <source>
        <dbReference type="SAM" id="Coils"/>
    </source>
</evidence>
<sequence>MHKDTDPAVIVGIDTHADTHHLAVITSYGRPLVDLKIPATPAGYRQALDTITKYPRVDKVGIECTGSYGAGITREFTAAGYRVVEVNRPNKFDRRRQGKTDQFDAYVAAEAVLSGRATAIPKSNDGLVQSLRVLRTTRTSAVRDRTATINQITTMLVAGPDNLREKYRGLTTAKLITTLAATRPPAEPITASESTAVALRLLARRYKFLNEQATDLTHQITRLLKEHAPALMDVYGAGPDSIAQLLITAGDNPERLRSERHFAALAGASPIPASSGKTNRHRLNRGGDRQANSALHRIILVRMHYEQRTRDYVERRIDEGKSKREIMRCLKRYLARELFPLIVATLKPVQSRSSA</sequence>
<dbReference type="PANTHER" id="PTHR33055">
    <property type="entry name" value="TRANSPOSASE FOR INSERTION SEQUENCE ELEMENT IS1111A"/>
    <property type="match status" value="1"/>
</dbReference>
<dbReference type="InterPro" id="IPR002525">
    <property type="entry name" value="Transp_IS110-like_N"/>
</dbReference>
<proteinExistence type="predicted"/>
<feature type="coiled-coil region" evidence="1">
    <location>
        <begin position="199"/>
        <end position="226"/>
    </location>
</feature>
<dbReference type="AlphaFoldDB" id="A0A430HUK0"/>
<dbReference type="Proteomes" id="UP000274907">
    <property type="component" value="Unassembled WGS sequence"/>
</dbReference>
<dbReference type="InterPro" id="IPR003346">
    <property type="entry name" value="Transposase_20"/>
</dbReference>
<evidence type="ECO:0000313" key="4">
    <source>
        <dbReference type="EMBL" id="RSZ61229.1"/>
    </source>
</evidence>
<reference evidence="4 5" key="1">
    <citation type="submission" date="2018-12" db="EMBL/GenBank/DDBJ databases">
        <title>YIM 101343 draft genome.</title>
        <authorList>
            <person name="Chen X."/>
        </authorList>
    </citation>
    <scope>NUCLEOTIDE SEQUENCE [LARGE SCALE GENOMIC DNA]</scope>
    <source>
        <strain evidence="4 5">YIM 101343</strain>
    </source>
</reference>
<dbReference type="Pfam" id="PF02371">
    <property type="entry name" value="Transposase_20"/>
    <property type="match status" value="1"/>
</dbReference>
<evidence type="ECO:0000259" key="3">
    <source>
        <dbReference type="Pfam" id="PF02371"/>
    </source>
</evidence>
<evidence type="ECO:0000313" key="5">
    <source>
        <dbReference type="Proteomes" id="UP000274907"/>
    </source>
</evidence>